<dbReference type="AlphaFoldDB" id="A0A1Y1WWC0"/>
<evidence type="ECO:0000256" key="1">
    <source>
        <dbReference type="PROSITE-ProRule" id="PRU00176"/>
    </source>
</evidence>
<dbReference type="EMBL" id="MCFE01000867">
    <property type="protein sequence ID" value="ORX77608.1"/>
    <property type="molecule type" value="Genomic_DNA"/>
</dbReference>
<dbReference type="OrthoDB" id="5970at2759"/>
<dbReference type="Gene3D" id="3.30.70.330">
    <property type="match status" value="1"/>
</dbReference>
<dbReference type="GO" id="GO:0003723">
    <property type="term" value="F:RNA binding"/>
    <property type="evidence" value="ECO:0007669"/>
    <property type="project" value="UniProtKB-UniRule"/>
</dbReference>
<dbReference type="SUPFAM" id="SSF54928">
    <property type="entry name" value="RNA-binding domain, RBD"/>
    <property type="match status" value="1"/>
</dbReference>
<feature type="compositionally biased region" description="Basic and acidic residues" evidence="2">
    <location>
        <begin position="157"/>
        <end position="168"/>
    </location>
</feature>
<dbReference type="InterPro" id="IPR035979">
    <property type="entry name" value="RBD_domain_sf"/>
</dbReference>
<protein>
    <submittedName>
        <fullName evidence="4">RNA-binding domain-containing protein</fullName>
    </submittedName>
</protein>
<dbReference type="FunCoup" id="A0A1Y1WWC0">
    <property type="interactions" value="146"/>
</dbReference>
<keyword evidence="5" id="KW-1185">Reference proteome</keyword>
<dbReference type="InterPro" id="IPR012677">
    <property type="entry name" value="Nucleotide-bd_a/b_plait_sf"/>
</dbReference>
<proteinExistence type="predicted"/>
<evidence type="ECO:0000313" key="5">
    <source>
        <dbReference type="Proteomes" id="UP000193498"/>
    </source>
</evidence>
<sequence>MSRKTLFVVGFGSSLRARDLAYEFERYGRLIRCDIPAPKSHSSRLFAFVEFEDSRDAEDAYVEMHGRSLDGHALSVQWAKNAPPKGWRGGRSRSPRLSSHSHSRDRSWSPQGSRGRRSYSRSRSPTHEHAIGNKRRPGSRKPHSRSPPPIRSPVRIRSPDSEKSDSNGHQRPRSTSPIDSPSKAMSEPQD</sequence>
<dbReference type="InterPro" id="IPR034403">
    <property type="entry name" value="Srp1p_RRM"/>
</dbReference>
<dbReference type="STRING" id="1314790.A0A1Y1WWC0"/>
<dbReference type="InterPro" id="IPR050441">
    <property type="entry name" value="RBM"/>
</dbReference>
<name>A0A1Y1WWC0_9FUNG</name>
<feature type="domain" description="RRM" evidence="3">
    <location>
        <begin position="4"/>
        <end position="81"/>
    </location>
</feature>
<gene>
    <name evidence="4" type="ORF">K493DRAFT_271496</name>
</gene>
<comment type="caution">
    <text evidence="4">The sequence shown here is derived from an EMBL/GenBank/DDBJ whole genome shotgun (WGS) entry which is preliminary data.</text>
</comment>
<accession>A0A1Y1WWC0</accession>
<dbReference type="CDD" id="cd12467">
    <property type="entry name" value="RRM_Srp1p_like"/>
    <property type="match status" value="1"/>
</dbReference>
<feature type="compositionally biased region" description="Basic residues" evidence="2">
    <location>
        <begin position="88"/>
        <end position="101"/>
    </location>
</feature>
<feature type="region of interest" description="Disordered" evidence="2">
    <location>
        <begin position="81"/>
        <end position="190"/>
    </location>
</feature>
<keyword evidence="1" id="KW-0694">RNA-binding</keyword>
<feature type="compositionally biased region" description="Polar residues" evidence="2">
    <location>
        <begin position="169"/>
        <end position="179"/>
    </location>
</feature>
<dbReference type="PANTHER" id="PTHR48034">
    <property type="entry name" value="TRANSFORMER-2 SEX-DETERMINING PROTEIN-RELATED"/>
    <property type="match status" value="1"/>
</dbReference>
<dbReference type="Proteomes" id="UP000193498">
    <property type="component" value="Unassembled WGS sequence"/>
</dbReference>
<evidence type="ECO:0000256" key="2">
    <source>
        <dbReference type="SAM" id="MobiDB-lite"/>
    </source>
</evidence>
<organism evidence="4 5">
    <name type="scientific">Basidiobolus meristosporus CBS 931.73</name>
    <dbReference type="NCBI Taxonomy" id="1314790"/>
    <lineage>
        <taxon>Eukaryota</taxon>
        <taxon>Fungi</taxon>
        <taxon>Fungi incertae sedis</taxon>
        <taxon>Zoopagomycota</taxon>
        <taxon>Entomophthoromycotina</taxon>
        <taxon>Basidiobolomycetes</taxon>
        <taxon>Basidiobolales</taxon>
        <taxon>Basidiobolaceae</taxon>
        <taxon>Basidiobolus</taxon>
    </lineage>
</organism>
<reference evidence="4 5" key="1">
    <citation type="submission" date="2016-07" db="EMBL/GenBank/DDBJ databases">
        <title>Pervasive Adenine N6-methylation of Active Genes in Fungi.</title>
        <authorList>
            <consortium name="DOE Joint Genome Institute"/>
            <person name="Mondo S.J."/>
            <person name="Dannebaum R.O."/>
            <person name="Kuo R.C."/>
            <person name="Labutti K."/>
            <person name="Haridas S."/>
            <person name="Kuo A."/>
            <person name="Salamov A."/>
            <person name="Ahrendt S.R."/>
            <person name="Lipzen A."/>
            <person name="Sullivan W."/>
            <person name="Andreopoulos W.B."/>
            <person name="Clum A."/>
            <person name="Lindquist E."/>
            <person name="Daum C."/>
            <person name="Ramamoorthy G.K."/>
            <person name="Gryganskyi A."/>
            <person name="Culley D."/>
            <person name="Magnuson J.K."/>
            <person name="James T.Y."/>
            <person name="O'Malley M.A."/>
            <person name="Stajich J.E."/>
            <person name="Spatafora J.W."/>
            <person name="Visel A."/>
            <person name="Grigoriev I.V."/>
        </authorList>
    </citation>
    <scope>NUCLEOTIDE SEQUENCE [LARGE SCALE GENOMIC DNA]</scope>
    <source>
        <strain evidence="4 5">CBS 931.73</strain>
    </source>
</reference>
<dbReference type="PROSITE" id="PS50102">
    <property type="entry name" value="RRM"/>
    <property type="match status" value="1"/>
</dbReference>
<evidence type="ECO:0000313" key="4">
    <source>
        <dbReference type="EMBL" id="ORX77608.1"/>
    </source>
</evidence>
<dbReference type="InParanoid" id="A0A1Y1WWC0"/>
<dbReference type="Pfam" id="PF00076">
    <property type="entry name" value="RRM_1"/>
    <property type="match status" value="1"/>
</dbReference>
<dbReference type="InterPro" id="IPR000504">
    <property type="entry name" value="RRM_dom"/>
</dbReference>
<dbReference type="SMART" id="SM00360">
    <property type="entry name" value="RRM"/>
    <property type="match status" value="1"/>
</dbReference>
<evidence type="ECO:0000259" key="3">
    <source>
        <dbReference type="PROSITE" id="PS50102"/>
    </source>
</evidence>
<feature type="compositionally biased region" description="Basic residues" evidence="2">
    <location>
        <begin position="132"/>
        <end position="144"/>
    </location>
</feature>